<dbReference type="AlphaFoldDB" id="A0A0F8VE96"/>
<dbReference type="SMART" id="SM00507">
    <property type="entry name" value="HNHc"/>
    <property type="match status" value="1"/>
</dbReference>
<dbReference type="Gene3D" id="1.10.30.50">
    <property type="match status" value="1"/>
</dbReference>
<feature type="domain" description="HNH nuclease" evidence="1">
    <location>
        <begin position="10"/>
        <end position="59"/>
    </location>
</feature>
<name>A0A0F8VE96_9ZZZZ</name>
<dbReference type="InterPro" id="IPR003615">
    <property type="entry name" value="HNH_nuc"/>
</dbReference>
<evidence type="ECO:0000259" key="1">
    <source>
        <dbReference type="SMART" id="SM00507"/>
    </source>
</evidence>
<dbReference type="CDD" id="cd00085">
    <property type="entry name" value="HNHc"/>
    <property type="match status" value="1"/>
</dbReference>
<evidence type="ECO:0000313" key="2">
    <source>
        <dbReference type="EMBL" id="KKK42692.1"/>
    </source>
</evidence>
<dbReference type="EMBL" id="LAZR01070309">
    <property type="protein sequence ID" value="KKK42692.1"/>
    <property type="molecule type" value="Genomic_DNA"/>
</dbReference>
<protein>
    <recommendedName>
        <fullName evidence="1">HNH nuclease domain-containing protein</fullName>
    </recommendedName>
</protein>
<dbReference type="PANTHER" id="PTHR33877">
    <property type="entry name" value="SLL1193 PROTEIN"/>
    <property type="match status" value="1"/>
</dbReference>
<proteinExistence type="predicted"/>
<sequence>MSVKVTAQVWDSDLVMGEVELCFYCGTNPADVRDHVVPRSQGGAARLNNTVSACSPCNWSKGGRTPEQWLISLRKRAAQCNHAWPRCCGG</sequence>
<dbReference type="InterPro" id="IPR029471">
    <property type="entry name" value="HNH_5"/>
</dbReference>
<accession>A0A0F8VE96</accession>
<reference evidence="2" key="1">
    <citation type="journal article" date="2015" name="Nature">
        <title>Complex archaea that bridge the gap between prokaryotes and eukaryotes.</title>
        <authorList>
            <person name="Spang A."/>
            <person name="Saw J.H."/>
            <person name="Jorgensen S.L."/>
            <person name="Zaremba-Niedzwiedzka K."/>
            <person name="Martijn J."/>
            <person name="Lind A.E."/>
            <person name="van Eijk R."/>
            <person name="Schleper C."/>
            <person name="Guy L."/>
            <person name="Ettema T.J."/>
        </authorList>
    </citation>
    <scope>NUCLEOTIDE SEQUENCE</scope>
</reference>
<gene>
    <name evidence="2" type="ORF">LCGC14_3169680</name>
</gene>
<feature type="non-terminal residue" evidence="2">
    <location>
        <position position="90"/>
    </location>
</feature>
<dbReference type="PANTHER" id="PTHR33877:SF2">
    <property type="entry name" value="OS07G0170200 PROTEIN"/>
    <property type="match status" value="1"/>
</dbReference>
<dbReference type="InterPro" id="IPR052892">
    <property type="entry name" value="NA-targeting_endonuclease"/>
</dbReference>
<organism evidence="2">
    <name type="scientific">marine sediment metagenome</name>
    <dbReference type="NCBI Taxonomy" id="412755"/>
    <lineage>
        <taxon>unclassified sequences</taxon>
        <taxon>metagenomes</taxon>
        <taxon>ecological metagenomes</taxon>
    </lineage>
</organism>
<dbReference type="Pfam" id="PF14279">
    <property type="entry name" value="HNH_5"/>
    <property type="match status" value="1"/>
</dbReference>
<comment type="caution">
    <text evidence="2">The sequence shown here is derived from an EMBL/GenBank/DDBJ whole genome shotgun (WGS) entry which is preliminary data.</text>
</comment>